<keyword evidence="4 5" id="KW-0472">Membrane</keyword>
<keyword evidence="3 5" id="KW-1133">Transmembrane helix</keyword>
<organism evidence="7 8">
    <name type="scientific">Candidula unifasciata</name>
    <dbReference type="NCBI Taxonomy" id="100452"/>
    <lineage>
        <taxon>Eukaryota</taxon>
        <taxon>Metazoa</taxon>
        <taxon>Spiralia</taxon>
        <taxon>Lophotrochozoa</taxon>
        <taxon>Mollusca</taxon>
        <taxon>Gastropoda</taxon>
        <taxon>Heterobranchia</taxon>
        <taxon>Euthyneura</taxon>
        <taxon>Panpulmonata</taxon>
        <taxon>Eupulmonata</taxon>
        <taxon>Stylommatophora</taxon>
        <taxon>Helicina</taxon>
        <taxon>Helicoidea</taxon>
        <taxon>Geomitridae</taxon>
        <taxon>Candidula</taxon>
    </lineage>
</organism>
<dbReference type="Proteomes" id="UP000678393">
    <property type="component" value="Unassembled WGS sequence"/>
</dbReference>
<dbReference type="InterPro" id="IPR017452">
    <property type="entry name" value="GPCR_Rhodpsn_7TM"/>
</dbReference>
<dbReference type="OrthoDB" id="5969463at2759"/>
<feature type="domain" description="G-protein coupled receptors family 1 profile" evidence="6">
    <location>
        <begin position="40"/>
        <end position="119"/>
    </location>
</feature>
<evidence type="ECO:0000259" key="6">
    <source>
        <dbReference type="PROSITE" id="PS50262"/>
    </source>
</evidence>
<feature type="non-terminal residue" evidence="7">
    <location>
        <position position="119"/>
    </location>
</feature>
<evidence type="ECO:0000256" key="3">
    <source>
        <dbReference type="ARBA" id="ARBA00022989"/>
    </source>
</evidence>
<dbReference type="SUPFAM" id="SSF81321">
    <property type="entry name" value="Family A G protein-coupled receptor-like"/>
    <property type="match status" value="1"/>
</dbReference>
<sequence>MVAPSLLTPTNETWREGELMTWHWVEVANAIFLLVFGVFGNTLVLHVYNFRLPVSTITYIKSTLAVLDLSAIVITKTLFFYMHLNPSSHLYDAICVFAAFFSIWNTGCADLILVVIAVD</sequence>
<dbReference type="EMBL" id="CAJHNH020004655">
    <property type="protein sequence ID" value="CAG5131431.1"/>
    <property type="molecule type" value="Genomic_DNA"/>
</dbReference>
<keyword evidence="8" id="KW-1185">Reference proteome</keyword>
<reference evidence="7" key="1">
    <citation type="submission" date="2021-04" db="EMBL/GenBank/DDBJ databases">
        <authorList>
            <consortium name="Molecular Ecology Group"/>
        </authorList>
    </citation>
    <scope>NUCLEOTIDE SEQUENCE</scope>
</reference>
<evidence type="ECO:0000256" key="5">
    <source>
        <dbReference type="SAM" id="Phobius"/>
    </source>
</evidence>
<proteinExistence type="predicted"/>
<dbReference type="Gene3D" id="1.20.1070.10">
    <property type="entry name" value="Rhodopsin 7-helix transmembrane proteins"/>
    <property type="match status" value="1"/>
</dbReference>
<evidence type="ECO:0000256" key="2">
    <source>
        <dbReference type="ARBA" id="ARBA00022692"/>
    </source>
</evidence>
<feature type="transmembrane region" description="Helical" evidence="5">
    <location>
        <begin position="27"/>
        <end position="50"/>
    </location>
</feature>
<protein>
    <recommendedName>
        <fullName evidence="6">G-protein coupled receptors family 1 profile domain-containing protein</fullName>
    </recommendedName>
</protein>
<comment type="caution">
    <text evidence="7">The sequence shown here is derived from an EMBL/GenBank/DDBJ whole genome shotgun (WGS) entry which is preliminary data.</text>
</comment>
<evidence type="ECO:0000256" key="1">
    <source>
        <dbReference type="ARBA" id="ARBA00004370"/>
    </source>
</evidence>
<evidence type="ECO:0000313" key="7">
    <source>
        <dbReference type="EMBL" id="CAG5131431.1"/>
    </source>
</evidence>
<gene>
    <name evidence="7" type="ORF">CUNI_LOCUS16989</name>
</gene>
<dbReference type="GO" id="GO:0016020">
    <property type="term" value="C:membrane"/>
    <property type="evidence" value="ECO:0007669"/>
    <property type="project" value="UniProtKB-SubCell"/>
</dbReference>
<feature type="transmembrane region" description="Helical" evidence="5">
    <location>
        <begin position="90"/>
        <end position="118"/>
    </location>
</feature>
<evidence type="ECO:0000313" key="8">
    <source>
        <dbReference type="Proteomes" id="UP000678393"/>
    </source>
</evidence>
<evidence type="ECO:0000256" key="4">
    <source>
        <dbReference type="ARBA" id="ARBA00023136"/>
    </source>
</evidence>
<dbReference type="AlphaFoldDB" id="A0A8S3ZYU8"/>
<comment type="subcellular location">
    <subcellularLocation>
        <location evidence="1">Membrane</location>
    </subcellularLocation>
</comment>
<accession>A0A8S3ZYU8</accession>
<keyword evidence="2 5" id="KW-0812">Transmembrane</keyword>
<name>A0A8S3ZYU8_9EUPU</name>
<dbReference type="PROSITE" id="PS50262">
    <property type="entry name" value="G_PROTEIN_RECEP_F1_2"/>
    <property type="match status" value="1"/>
</dbReference>
<feature type="transmembrane region" description="Helical" evidence="5">
    <location>
        <begin position="62"/>
        <end position="84"/>
    </location>
</feature>